<evidence type="ECO:0000313" key="3">
    <source>
        <dbReference type="Proteomes" id="UP000092993"/>
    </source>
</evidence>
<feature type="region of interest" description="Disordered" evidence="1">
    <location>
        <begin position="13"/>
        <end position="62"/>
    </location>
</feature>
<sequence>MCFENAKFPHHCDAIPPPPTPENPGQFFPHTDAKAAPPQPLPSTGGAHEFGSILGNPYALNEDPPRTTNLKKVDCSLTETLKPILWPSICVYGCFERTALYNVTNFSNVQMQTKRTMIENMKQ</sequence>
<reference evidence="2 3" key="1">
    <citation type="submission" date="2016-03" db="EMBL/GenBank/DDBJ databases">
        <title>Whole genome sequencing of Grifola frondosa 9006-11.</title>
        <authorList>
            <person name="Min B."/>
            <person name="Park H."/>
            <person name="Kim J.-G."/>
            <person name="Cho H."/>
            <person name="Oh Y.-L."/>
            <person name="Kong W.-S."/>
            <person name="Choi I.-G."/>
        </authorList>
    </citation>
    <scope>NUCLEOTIDE SEQUENCE [LARGE SCALE GENOMIC DNA]</scope>
    <source>
        <strain evidence="2 3">9006-11</strain>
    </source>
</reference>
<organism evidence="2 3">
    <name type="scientific">Grifola frondosa</name>
    <name type="common">Maitake</name>
    <name type="synonym">Polyporus frondosus</name>
    <dbReference type="NCBI Taxonomy" id="5627"/>
    <lineage>
        <taxon>Eukaryota</taxon>
        <taxon>Fungi</taxon>
        <taxon>Dikarya</taxon>
        <taxon>Basidiomycota</taxon>
        <taxon>Agaricomycotina</taxon>
        <taxon>Agaricomycetes</taxon>
        <taxon>Polyporales</taxon>
        <taxon>Grifolaceae</taxon>
        <taxon>Grifola</taxon>
    </lineage>
</organism>
<keyword evidence="3" id="KW-1185">Reference proteome</keyword>
<accession>A0A1C7MDS1</accession>
<dbReference type="EMBL" id="LUGG01000005">
    <property type="protein sequence ID" value="OBZ74988.1"/>
    <property type="molecule type" value="Genomic_DNA"/>
</dbReference>
<dbReference type="OrthoDB" id="2560792at2759"/>
<comment type="caution">
    <text evidence="2">The sequence shown here is derived from an EMBL/GenBank/DDBJ whole genome shotgun (WGS) entry which is preliminary data.</text>
</comment>
<gene>
    <name evidence="2" type="ORF">A0H81_05411</name>
</gene>
<dbReference type="AlphaFoldDB" id="A0A1C7MDS1"/>
<name>A0A1C7MDS1_GRIFR</name>
<evidence type="ECO:0000256" key="1">
    <source>
        <dbReference type="SAM" id="MobiDB-lite"/>
    </source>
</evidence>
<proteinExistence type="predicted"/>
<dbReference type="Proteomes" id="UP000092993">
    <property type="component" value="Unassembled WGS sequence"/>
</dbReference>
<protein>
    <submittedName>
        <fullName evidence="2">Uncharacterized protein</fullName>
    </submittedName>
</protein>
<evidence type="ECO:0000313" key="2">
    <source>
        <dbReference type="EMBL" id="OBZ74988.1"/>
    </source>
</evidence>